<feature type="region of interest" description="Disordered" evidence="1">
    <location>
        <begin position="1"/>
        <end position="55"/>
    </location>
</feature>
<evidence type="ECO:0000256" key="1">
    <source>
        <dbReference type="SAM" id="MobiDB-lite"/>
    </source>
</evidence>
<proteinExistence type="predicted"/>
<protein>
    <submittedName>
        <fullName evidence="2">Uncharacterized protein</fullName>
    </submittedName>
</protein>
<gene>
    <name evidence="2" type="ORF">R3P38DRAFT_2568905</name>
</gene>
<name>A0AAV9ZVF7_9AGAR</name>
<accession>A0AAV9ZVF7</accession>
<sequence>MSDLDSTPKPAASPSPPKFRIRRKPVPQYFPDPSVDTDSSSSADSSGSEDANEASGALQIVGPNVFIAYDDDESTLALATAFTHVIRLVPARKRPQALPNVSFSPETGIHTLHLHIPPPVAPPHIQFGSSLPRNHPLVQPLTESILLSGDGDFSTIQLQCSRSSGDKRAETLLKGHPVSYTDLVAIQEFLASSGRFVALPELAHFLSDGPAKPPPLGLQLIHIDLVLSFLRPHPFAPTARRRVLLLTPRGQLALEGLALMACYIARVEGCSLRFILRKFEGSVGTVNKLWRGSLGNDGAVATYLENLLLA</sequence>
<dbReference type="AlphaFoldDB" id="A0AAV9ZVF7"/>
<dbReference type="EMBL" id="JAWWNJ010000107">
    <property type="protein sequence ID" value="KAK6992783.1"/>
    <property type="molecule type" value="Genomic_DNA"/>
</dbReference>
<reference evidence="2 3" key="1">
    <citation type="journal article" date="2024" name="J Genomics">
        <title>Draft genome sequencing and assembly of Favolaschia claudopus CIRM-BRFM 2984 isolated from oak limbs.</title>
        <authorList>
            <person name="Navarro D."/>
            <person name="Drula E."/>
            <person name="Chaduli D."/>
            <person name="Cazenave R."/>
            <person name="Ahrendt S."/>
            <person name="Wang J."/>
            <person name="Lipzen A."/>
            <person name="Daum C."/>
            <person name="Barry K."/>
            <person name="Grigoriev I.V."/>
            <person name="Favel A."/>
            <person name="Rosso M.N."/>
            <person name="Martin F."/>
        </authorList>
    </citation>
    <scope>NUCLEOTIDE SEQUENCE [LARGE SCALE GENOMIC DNA]</scope>
    <source>
        <strain evidence="2 3">CIRM-BRFM 2984</strain>
    </source>
</reference>
<keyword evidence="3" id="KW-1185">Reference proteome</keyword>
<evidence type="ECO:0000313" key="2">
    <source>
        <dbReference type="EMBL" id="KAK6992783.1"/>
    </source>
</evidence>
<comment type="caution">
    <text evidence="2">The sequence shown here is derived from an EMBL/GenBank/DDBJ whole genome shotgun (WGS) entry which is preliminary data.</text>
</comment>
<evidence type="ECO:0000313" key="3">
    <source>
        <dbReference type="Proteomes" id="UP001362999"/>
    </source>
</evidence>
<feature type="compositionally biased region" description="Low complexity" evidence="1">
    <location>
        <begin position="34"/>
        <end position="55"/>
    </location>
</feature>
<organism evidence="2 3">
    <name type="scientific">Favolaschia claudopus</name>
    <dbReference type="NCBI Taxonomy" id="2862362"/>
    <lineage>
        <taxon>Eukaryota</taxon>
        <taxon>Fungi</taxon>
        <taxon>Dikarya</taxon>
        <taxon>Basidiomycota</taxon>
        <taxon>Agaricomycotina</taxon>
        <taxon>Agaricomycetes</taxon>
        <taxon>Agaricomycetidae</taxon>
        <taxon>Agaricales</taxon>
        <taxon>Marasmiineae</taxon>
        <taxon>Mycenaceae</taxon>
        <taxon>Favolaschia</taxon>
    </lineage>
</organism>
<dbReference type="Proteomes" id="UP001362999">
    <property type="component" value="Unassembled WGS sequence"/>
</dbReference>